<keyword evidence="3" id="KW-1185">Reference proteome</keyword>
<keyword evidence="1" id="KW-0812">Transmembrane</keyword>
<accession>F6KSV5</accession>
<keyword evidence="1" id="KW-1133">Transmembrane helix</keyword>
<feature type="transmembrane region" description="Helical" evidence="1">
    <location>
        <begin position="330"/>
        <end position="353"/>
    </location>
</feature>
<dbReference type="InterPro" id="IPR036179">
    <property type="entry name" value="Ig-like_dom_sf"/>
</dbReference>
<keyword evidence="1" id="KW-0472">Membrane</keyword>
<dbReference type="KEGG" id="vg:14697810"/>
<reference evidence="2 3" key="1">
    <citation type="journal article" date="2009" name="PLoS Pathog.">
        <title>Isolation and characterization of adenoviruses persistently shed from the gastrointestinal tract of non-human primates.</title>
        <authorList>
            <person name="Roy S."/>
            <person name="Vandenberghe L.H."/>
            <person name="Kryazhimskiy S."/>
            <person name="Grant R."/>
            <person name="Calcedo R."/>
            <person name="Yuan X."/>
            <person name="Keough M."/>
            <person name="Sandhu A."/>
            <person name="Wang Q."/>
            <person name="Medina-Jaszek C.A."/>
            <person name="Plotkin J.B."/>
            <person name="Wilson J.M."/>
        </authorList>
    </citation>
    <scope>NUCLEOTIDE SEQUENCE [LARGE SCALE GENOMIC DNA]</scope>
    <source>
        <strain evidence="2">ATCC VR-541</strain>
    </source>
</reference>
<dbReference type="SUPFAM" id="SSF48726">
    <property type="entry name" value="Immunoglobulin"/>
    <property type="match status" value="1"/>
</dbReference>
<protein>
    <submittedName>
        <fullName evidence="2">E3 CR1-alpha</fullName>
    </submittedName>
</protein>
<dbReference type="OrthoDB" id="30323at10239"/>
<proteinExistence type="predicted"/>
<dbReference type="EMBL" id="HQ605912">
    <property type="protein sequence ID" value="AEF59060.1"/>
    <property type="molecule type" value="Genomic_DNA"/>
</dbReference>
<organism evidence="2 3">
    <name type="scientific">Simian adenovirus 20</name>
    <dbReference type="NCBI Taxonomy" id="585059"/>
    <lineage>
        <taxon>Viruses</taxon>
        <taxon>Varidnaviria</taxon>
        <taxon>Bamfordvirae</taxon>
        <taxon>Preplasmiviricota</taxon>
        <taxon>Polisuviricotina</taxon>
        <taxon>Pharingeaviricetes</taxon>
        <taxon>Rowavirales</taxon>
        <taxon>Adenoviridae</taxon>
        <taxon>Mastadenovirus</taxon>
        <taxon>Mastadenovirus simiavigesimum</taxon>
        <taxon>Simian mastadenovirus G</taxon>
    </lineage>
</organism>
<evidence type="ECO:0000256" key="1">
    <source>
        <dbReference type="SAM" id="Phobius"/>
    </source>
</evidence>
<sequence length="363" mass="41550">MPLCTKLLWIICALNLISKSFTYVDYSGHSCVNQRVTDVFSKHNTDITLNCSFWSLQLSWYFNKQLLSGSWGDADGTSLHLKPPLHFGNYTCEALPCKHIFNLQPCPPSHLVFADHKHLQLNCSLVGPTILWKYNNSRLVEFSYSSQRARGFGEIARPVYSKFLATHLASYQQLTLLFPFISGTYSCHVGSCAETFILFNQTSKAQKYTTNFYRNQLVLFSDSTDNITLDCACPSYPIVTWHVNNSLWRAYYHDHLVLENLKLDFVGFSSHRIVLFFPFTSNTTFTCEVITEPCKTVFKFLYLPPKSVKLIEGLNPPLPSQSPSSNSNYWLPYVGLLAIIILFLVNIVCFLPCSRRNSRFFQL</sequence>
<dbReference type="RefSeq" id="YP_007518085.1">
    <property type="nucleotide sequence ID" value="NC_020485.1"/>
</dbReference>
<name>F6KSV5_9ADEN</name>
<evidence type="ECO:0000313" key="2">
    <source>
        <dbReference type="EMBL" id="AEF59060.1"/>
    </source>
</evidence>
<dbReference type="GeneID" id="14697810"/>
<dbReference type="InterPro" id="IPR026472">
    <property type="entry name" value="E3_CR1-alpha-1"/>
</dbReference>
<dbReference type="Proteomes" id="UP000169225">
    <property type="component" value="Segment"/>
</dbReference>
<dbReference type="NCBIfam" id="TIGR04241">
    <property type="entry name" value="adenoE3CR1rpt"/>
    <property type="match status" value="3"/>
</dbReference>
<evidence type="ECO:0000313" key="3">
    <source>
        <dbReference type="Proteomes" id="UP000169225"/>
    </source>
</evidence>